<evidence type="ECO:0008006" key="9">
    <source>
        <dbReference type="Google" id="ProtNLM"/>
    </source>
</evidence>
<evidence type="ECO:0000256" key="4">
    <source>
        <dbReference type="ARBA" id="ARBA00022989"/>
    </source>
</evidence>
<evidence type="ECO:0000256" key="6">
    <source>
        <dbReference type="SAM" id="Phobius"/>
    </source>
</evidence>
<comment type="similarity">
    <text evidence="2">Belongs to the TMEM86 family.</text>
</comment>
<reference evidence="8" key="1">
    <citation type="journal article" date="2021" name="Int. J. Syst. Evol. Microbiol.">
        <title>Actinocatenispora comari sp. nov., an endophytic actinomycete isolated from aerial parts of Comarum salesowianum.</title>
        <authorList>
            <person name="Oyunbileg N."/>
            <person name="Iizaka Y."/>
            <person name="Hamada M."/>
            <person name="Davaapurev B.O."/>
            <person name="Fukumoto A."/>
            <person name="Tsetseg B."/>
            <person name="Kato F."/>
            <person name="Tamura T."/>
            <person name="Batkhuu J."/>
            <person name="Anzai Y."/>
        </authorList>
    </citation>
    <scope>NUCLEOTIDE SEQUENCE [LARGE SCALE GENOMIC DNA]</scope>
    <source>
        <strain evidence="8">NUM-2625</strain>
    </source>
</reference>
<proteinExistence type="inferred from homology"/>
<accession>A0A8J4AB30</accession>
<evidence type="ECO:0000256" key="1">
    <source>
        <dbReference type="ARBA" id="ARBA00004141"/>
    </source>
</evidence>
<dbReference type="EMBL" id="BOPO01000013">
    <property type="protein sequence ID" value="GIL25892.1"/>
    <property type="molecule type" value="Genomic_DNA"/>
</dbReference>
<dbReference type="Proteomes" id="UP000614996">
    <property type="component" value="Unassembled WGS sequence"/>
</dbReference>
<evidence type="ECO:0000313" key="8">
    <source>
        <dbReference type="Proteomes" id="UP000614996"/>
    </source>
</evidence>
<feature type="transmembrane region" description="Helical" evidence="6">
    <location>
        <begin position="12"/>
        <end position="33"/>
    </location>
</feature>
<dbReference type="AlphaFoldDB" id="A0A8J4AB30"/>
<feature type="transmembrane region" description="Helical" evidence="6">
    <location>
        <begin position="87"/>
        <end position="106"/>
    </location>
</feature>
<feature type="transmembrane region" description="Helical" evidence="6">
    <location>
        <begin position="164"/>
        <end position="184"/>
    </location>
</feature>
<keyword evidence="8" id="KW-1185">Reference proteome</keyword>
<feature type="transmembrane region" description="Helical" evidence="6">
    <location>
        <begin position="63"/>
        <end position="81"/>
    </location>
</feature>
<organism evidence="7 8">
    <name type="scientific">Actinocatenispora comari</name>
    <dbReference type="NCBI Taxonomy" id="2807577"/>
    <lineage>
        <taxon>Bacteria</taxon>
        <taxon>Bacillati</taxon>
        <taxon>Actinomycetota</taxon>
        <taxon>Actinomycetes</taxon>
        <taxon>Micromonosporales</taxon>
        <taxon>Micromonosporaceae</taxon>
        <taxon>Actinocatenispora</taxon>
    </lineage>
</organism>
<dbReference type="GO" id="GO:0016020">
    <property type="term" value="C:membrane"/>
    <property type="evidence" value="ECO:0007669"/>
    <property type="project" value="UniProtKB-SubCell"/>
</dbReference>
<comment type="subcellular location">
    <subcellularLocation>
        <location evidence="1">Membrane</location>
        <topology evidence="1">Multi-pass membrane protein</topology>
    </subcellularLocation>
</comment>
<keyword evidence="4 6" id="KW-1133">Transmembrane helix</keyword>
<evidence type="ECO:0000256" key="5">
    <source>
        <dbReference type="ARBA" id="ARBA00023136"/>
    </source>
</evidence>
<feature type="transmembrane region" description="Helical" evidence="6">
    <location>
        <begin position="196"/>
        <end position="215"/>
    </location>
</feature>
<feature type="transmembrane region" description="Helical" evidence="6">
    <location>
        <begin position="141"/>
        <end position="157"/>
    </location>
</feature>
<dbReference type="Pfam" id="PF07947">
    <property type="entry name" value="YhhN"/>
    <property type="match status" value="1"/>
</dbReference>
<name>A0A8J4AB30_9ACTN</name>
<dbReference type="RefSeq" id="WP_207123492.1">
    <property type="nucleotide sequence ID" value="NZ_BOPO01000013.1"/>
</dbReference>
<keyword evidence="5 6" id="KW-0472">Membrane</keyword>
<feature type="transmembrane region" description="Helical" evidence="6">
    <location>
        <begin position="39"/>
        <end position="56"/>
    </location>
</feature>
<evidence type="ECO:0000313" key="7">
    <source>
        <dbReference type="EMBL" id="GIL25892.1"/>
    </source>
</evidence>
<sequence length="239" mass="24634">MTRSGGSGAAAWVLLAAYVVGSVVELTAVAQQWTLVDRASKPLLMPLLAAYLLVRVGARGRVLPVVVGLAFACGGDIALLVSGMAFFALGMGLFAVTHVCYLVAFLRSGALAGLRRRAWVPVLYALGWLALLVVMHDRVSVPLLVALCIYGIVLYAMASGAACLDAVIGVGGLLFAVSDTMIALNTGGLRLPAHDLAVMLTYLLGQAVLVVRFAGLVSAARGSSPADRVTSARGPAGSR</sequence>
<comment type="caution">
    <text evidence="7">The sequence shown here is derived from an EMBL/GenBank/DDBJ whole genome shotgun (WGS) entry which is preliminary data.</text>
</comment>
<dbReference type="PANTHER" id="PTHR31885">
    <property type="entry name" value="GH04784P"/>
    <property type="match status" value="1"/>
</dbReference>
<protein>
    <recommendedName>
        <fullName evidence="9">Lysoplasmalogenase</fullName>
    </recommendedName>
</protein>
<evidence type="ECO:0000256" key="3">
    <source>
        <dbReference type="ARBA" id="ARBA00022692"/>
    </source>
</evidence>
<gene>
    <name evidence="7" type="ORF">NUM_11460</name>
</gene>
<feature type="transmembrane region" description="Helical" evidence="6">
    <location>
        <begin position="118"/>
        <end position="135"/>
    </location>
</feature>
<dbReference type="PANTHER" id="PTHR31885:SF6">
    <property type="entry name" value="GH04784P"/>
    <property type="match status" value="1"/>
</dbReference>
<keyword evidence="3 6" id="KW-0812">Transmembrane</keyword>
<dbReference type="InterPro" id="IPR012506">
    <property type="entry name" value="TMEM86B-like"/>
</dbReference>
<evidence type="ECO:0000256" key="2">
    <source>
        <dbReference type="ARBA" id="ARBA00007375"/>
    </source>
</evidence>
<dbReference type="GO" id="GO:0016787">
    <property type="term" value="F:hydrolase activity"/>
    <property type="evidence" value="ECO:0007669"/>
    <property type="project" value="TreeGrafter"/>
</dbReference>